<evidence type="ECO:0000313" key="1">
    <source>
        <dbReference type="EMBL" id="JAH55971.1"/>
    </source>
</evidence>
<dbReference type="AlphaFoldDB" id="A0A0E9TQY0"/>
<name>A0A0E9TQY0_ANGAN</name>
<reference evidence="1" key="1">
    <citation type="submission" date="2014-11" db="EMBL/GenBank/DDBJ databases">
        <authorList>
            <person name="Amaro Gonzalez C."/>
        </authorList>
    </citation>
    <scope>NUCLEOTIDE SEQUENCE</scope>
</reference>
<sequence>MHSRFFFHLHFSLLWSVV</sequence>
<organism evidence="1">
    <name type="scientific">Anguilla anguilla</name>
    <name type="common">European freshwater eel</name>
    <name type="synonym">Muraena anguilla</name>
    <dbReference type="NCBI Taxonomy" id="7936"/>
    <lineage>
        <taxon>Eukaryota</taxon>
        <taxon>Metazoa</taxon>
        <taxon>Chordata</taxon>
        <taxon>Craniata</taxon>
        <taxon>Vertebrata</taxon>
        <taxon>Euteleostomi</taxon>
        <taxon>Actinopterygii</taxon>
        <taxon>Neopterygii</taxon>
        <taxon>Teleostei</taxon>
        <taxon>Anguilliformes</taxon>
        <taxon>Anguillidae</taxon>
        <taxon>Anguilla</taxon>
    </lineage>
</organism>
<dbReference type="EMBL" id="GBXM01052606">
    <property type="protein sequence ID" value="JAH55971.1"/>
    <property type="molecule type" value="Transcribed_RNA"/>
</dbReference>
<accession>A0A0E9TQY0</accession>
<reference evidence="1" key="2">
    <citation type="journal article" date="2015" name="Fish Shellfish Immunol.">
        <title>Early steps in the European eel (Anguilla anguilla)-Vibrio vulnificus interaction in the gills: Role of the RtxA13 toxin.</title>
        <authorList>
            <person name="Callol A."/>
            <person name="Pajuelo D."/>
            <person name="Ebbesson L."/>
            <person name="Teles M."/>
            <person name="MacKenzie S."/>
            <person name="Amaro C."/>
        </authorList>
    </citation>
    <scope>NUCLEOTIDE SEQUENCE</scope>
</reference>
<proteinExistence type="predicted"/>
<protein>
    <submittedName>
        <fullName evidence="1">Uncharacterized protein</fullName>
    </submittedName>
</protein>